<dbReference type="Gene3D" id="1.20.58.340">
    <property type="entry name" value="Magnesium transport protein CorA, transmembrane region"/>
    <property type="match status" value="1"/>
</dbReference>
<gene>
    <name evidence="6" type="ORF">G647_04957</name>
</gene>
<organism evidence="6 7">
    <name type="scientific">Cladophialophora carrionii CBS 160.54</name>
    <dbReference type="NCBI Taxonomy" id="1279043"/>
    <lineage>
        <taxon>Eukaryota</taxon>
        <taxon>Fungi</taxon>
        <taxon>Dikarya</taxon>
        <taxon>Ascomycota</taxon>
        <taxon>Pezizomycotina</taxon>
        <taxon>Eurotiomycetes</taxon>
        <taxon>Chaetothyriomycetidae</taxon>
        <taxon>Chaetothyriales</taxon>
        <taxon>Herpotrichiellaceae</taxon>
        <taxon>Cladophialophora</taxon>
    </lineage>
</organism>
<reference evidence="6 7" key="1">
    <citation type="submission" date="2013-03" db="EMBL/GenBank/DDBJ databases">
        <title>The Genome Sequence of Cladophialophora carrionii CBS 160.54.</title>
        <authorList>
            <consortium name="The Broad Institute Genomics Platform"/>
            <person name="Cuomo C."/>
            <person name="de Hoog S."/>
            <person name="Gorbushina A."/>
            <person name="Walker B."/>
            <person name="Young S.K."/>
            <person name="Zeng Q."/>
            <person name="Gargeya S."/>
            <person name="Fitzgerald M."/>
            <person name="Haas B."/>
            <person name="Abouelleil A."/>
            <person name="Allen A.W."/>
            <person name="Alvarado L."/>
            <person name="Arachchi H.M."/>
            <person name="Berlin A.M."/>
            <person name="Chapman S.B."/>
            <person name="Gainer-Dewar J."/>
            <person name="Goldberg J."/>
            <person name="Griggs A."/>
            <person name="Gujja S."/>
            <person name="Hansen M."/>
            <person name="Howarth C."/>
            <person name="Imamovic A."/>
            <person name="Ireland A."/>
            <person name="Larimer J."/>
            <person name="McCowan C."/>
            <person name="Murphy C."/>
            <person name="Pearson M."/>
            <person name="Poon T.W."/>
            <person name="Priest M."/>
            <person name="Roberts A."/>
            <person name="Saif S."/>
            <person name="Shea T."/>
            <person name="Sisk P."/>
            <person name="Sykes S."/>
            <person name="Wortman J."/>
            <person name="Nusbaum C."/>
            <person name="Birren B."/>
        </authorList>
    </citation>
    <scope>NUCLEOTIDE SEQUENCE [LARGE SCALE GENOMIC DNA]</scope>
    <source>
        <strain evidence="6 7">CBS 160.54</strain>
    </source>
</reference>
<dbReference type="InterPro" id="IPR045863">
    <property type="entry name" value="CorA_TM1_TM2"/>
</dbReference>
<dbReference type="Proteomes" id="UP000030678">
    <property type="component" value="Unassembled WGS sequence"/>
</dbReference>
<evidence type="ECO:0000313" key="6">
    <source>
        <dbReference type="EMBL" id="ETI23160.1"/>
    </source>
</evidence>
<sequence>MAVNTAGWMSNTSDLEAIKPASTQATEPHKDWPWNRNTRGLPFTVLAQALSSTSKGCGVQEYIYQGHLPNAISILKWRPYRGAATVEDLVAILKTPADAYSTFFIVTDTSPEVIQALGYHLHITPRFFDIPYTILSTGNRVRQYSFFSLQLMERYSLGERPAEACRNDASPRTRFSAKGGPLPHEWHVTRVAVIFLIDETRQNLSKGLVLLDNKDQAIAKALEKLMMRDEATVTGGMGTVAGQGQVLTGLFHIINVTWDVFLGEAEAHLRYLSVKCIDEDLSPTDQLRYTRELHQLSPLWVQVRRRLLATRTVAKQMMARPDLISRFVRPYYTEDDAQFYTGDEHEAFEGYMNNCVNVVEDQIDRSKELAEETSNLISLILNITTMQDTRATIAESKAANAFAASIRRITVLTFVYLPLTLAAGIFGMNVQQITGQAGQPQVWWYIIVAMSLMAASFGAWCLWSRFGGVFDRKARRRMDIEGLNTVAP</sequence>
<keyword evidence="3 5" id="KW-1133">Transmembrane helix</keyword>
<dbReference type="SUPFAM" id="SSF144083">
    <property type="entry name" value="Magnesium transport protein CorA, transmembrane region"/>
    <property type="match status" value="1"/>
</dbReference>
<evidence type="ECO:0000256" key="1">
    <source>
        <dbReference type="ARBA" id="ARBA00004141"/>
    </source>
</evidence>
<evidence type="ECO:0000313" key="7">
    <source>
        <dbReference type="Proteomes" id="UP000030678"/>
    </source>
</evidence>
<dbReference type="GO" id="GO:0016020">
    <property type="term" value="C:membrane"/>
    <property type="evidence" value="ECO:0007669"/>
    <property type="project" value="UniProtKB-SubCell"/>
</dbReference>
<dbReference type="RefSeq" id="XP_008727515.1">
    <property type="nucleotide sequence ID" value="XM_008729293.1"/>
</dbReference>
<keyword evidence="4 5" id="KW-0472">Membrane</keyword>
<evidence type="ECO:0000256" key="3">
    <source>
        <dbReference type="ARBA" id="ARBA00022989"/>
    </source>
</evidence>
<feature type="transmembrane region" description="Helical" evidence="5">
    <location>
        <begin position="409"/>
        <end position="430"/>
    </location>
</feature>
<dbReference type="OrthoDB" id="3231000at2759"/>
<comment type="subcellular location">
    <subcellularLocation>
        <location evidence="1">Membrane</location>
        <topology evidence="1">Multi-pass membrane protein</topology>
    </subcellularLocation>
</comment>
<dbReference type="EMBL" id="KB822705">
    <property type="protein sequence ID" value="ETI23160.1"/>
    <property type="molecule type" value="Genomic_DNA"/>
</dbReference>
<accession>V9D8H8</accession>
<dbReference type="HOGENOM" id="CLU_558964_0_0_1"/>
<dbReference type="InterPro" id="IPR002523">
    <property type="entry name" value="MgTranspt_CorA/ZnTranspt_ZntB"/>
</dbReference>
<evidence type="ECO:0000256" key="2">
    <source>
        <dbReference type="ARBA" id="ARBA00022692"/>
    </source>
</evidence>
<dbReference type="GeneID" id="19983450"/>
<dbReference type="GO" id="GO:0046873">
    <property type="term" value="F:metal ion transmembrane transporter activity"/>
    <property type="evidence" value="ECO:0007669"/>
    <property type="project" value="InterPro"/>
</dbReference>
<dbReference type="VEuPathDB" id="FungiDB:G647_04957"/>
<keyword evidence="2 5" id="KW-0812">Transmembrane</keyword>
<evidence type="ECO:0000256" key="4">
    <source>
        <dbReference type="ARBA" id="ARBA00023136"/>
    </source>
</evidence>
<feature type="transmembrane region" description="Helical" evidence="5">
    <location>
        <begin position="442"/>
        <end position="463"/>
    </location>
</feature>
<name>V9D8H8_9EURO</name>
<dbReference type="AlphaFoldDB" id="V9D8H8"/>
<proteinExistence type="predicted"/>
<dbReference type="Pfam" id="PF01544">
    <property type="entry name" value="CorA"/>
    <property type="match status" value="1"/>
</dbReference>
<protein>
    <submittedName>
        <fullName evidence="6">Uncharacterized protein</fullName>
    </submittedName>
</protein>
<evidence type="ECO:0000256" key="5">
    <source>
        <dbReference type="SAM" id="Phobius"/>
    </source>
</evidence>